<dbReference type="SUPFAM" id="SSF50249">
    <property type="entry name" value="Nucleic acid-binding proteins"/>
    <property type="match status" value="1"/>
</dbReference>
<reference evidence="2 3" key="1">
    <citation type="journal article" date="2012" name="Science">
        <title>The Paleozoic origin of enzymatic lignin decomposition reconstructed from 31 fungal genomes.</title>
        <authorList>
            <person name="Floudas D."/>
            <person name="Binder M."/>
            <person name="Riley R."/>
            <person name="Barry K."/>
            <person name="Blanchette R.A."/>
            <person name="Henrissat B."/>
            <person name="Martinez A.T."/>
            <person name="Otillar R."/>
            <person name="Spatafora J.W."/>
            <person name="Yadav J.S."/>
            <person name="Aerts A."/>
            <person name="Benoit I."/>
            <person name="Boyd A."/>
            <person name="Carlson A."/>
            <person name="Copeland A."/>
            <person name="Coutinho P.M."/>
            <person name="de Vries R.P."/>
            <person name="Ferreira P."/>
            <person name="Findley K."/>
            <person name="Foster B."/>
            <person name="Gaskell J."/>
            <person name="Glotzer D."/>
            <person name="Gorecki P."/>
            <person name="Heitman J."/>
            <person name="Hesse C."/>
            <person name="Hori C."/>
            <person name="Igarashi K."/>
            <person name="Jurgens J.A."/>
            <person name="Kallen N."/>
            <person name="Kersten P."/>
            <person name="Kohler A."/>
            <person name="Kuees U."/>
            <person name="Kumar T.K.A."/>
            <person name="Kuo A."/>
            <person name="LaButti K."/>
            <person name="Larrondo L.F."/>
            <person name="Lindquist E."/>
            <person name="Ling A."/>
            <person name="Lombard V."/>
            <person name="Lucas S."/>
            <person name="Lundell T."/>
            <person name="Martin R."/>
            <person name="McLaughlin D.J."/>
            <person name="Morgenstern I."/>
            <person name="Morin E."/>
            <person name="Murat C."/>
            <person name="Nagy L.G."/>
            <person name="Nolan M."/>
            <person name="Ohm R.A."/>
            <person name="Patyshakuliyeva A."/>
            <person name="Rokas A."/>
            <person name="Ruiz-Duenas F.J."/>
            <person name="Sabat G."/>
            <person name="Salamov A."/>
            <person name="Samejima M."/>
            <person name="Schmutz J."/>
            <person name="Slot J.C."/>
            <person name="St John F."/>
            <person name="Stenlid J."/>
            <person name="Sun H."/>
            <person name="Sun S."/>
            <person name="Syed K."/>
            <person name="Tsang A."/>
            <person name="Wiebenga A."/>
            <person name="Young D."/>
            <person name="Pisabarro A."/>
            <person name="Eastwood D.C."/>
            <person name="Martin F."/>
            <person name="Cullen D."/>
            <person name="Grigoriev I.V."/>
            <person name="Hibbett D.S."/>
        </authorList>
    </citation>
    <scope>NUCLEOTIDE SEQUENCE [LARGE SCALE GENOMIC DNA]</scope>
    <source>
        <strain evidence="2 3">DJM-731 SS1</strain>
    </source>
</reference>
<proteinExistence type="predicted"/>
<dbReference type="GeneID" id="63684204"/>
<dbReference type="Pfam" id="PF08646">
    <property type="entry name" value="Rep_fac-A_C"/>
    <property type="match status" value="1"/>
</dbReference>
<dbReference type="AlphaFoldDB" id="M5FPD4"/>
<dbReference type="Proteomes" id="UP000030653">
    <property type="component" value="Unassembled WGS sequence"/>
</dbReference>
<accession>M5FPD4</accession>
<evidence type="ECO:0000313" key="3">
    <source>
        <dbReference type="Proteomes" id="UP000030653"/>
    </source>
</evidence>
<sequence>MVEHLDVGELVDIMVIINRMGRLIKSRVLAGAKATKGHQSIPSSTCCKLWVMDDSLTCMHIVLWDHAAHIFNAAPGCMLVLKSAAVGYLNSPCLKTDVVHTKVLTKYNNVATQVLLFWYHHQNGKEKEKWWMIMGTYSSDGHADHWYIKVMETHMIKWAMEKNLGKLSCTTFLVEANILLGTMHKDYIHMGCPFKSCNKIPKPDWRNVDGSYSCQQCGANVLMLGPKYHLNFKAMDGTKECWCHVFNSASACLIGVDAGTMLVWRESDQTYERKISKPNMHKWRMTVVAEHAKAEGFGDKINWVVVDFKKMETA</sequence>
<dbReference type="STRING" id="1858805.M5FPD4"/>
<dbReference type="EMBL" id="JH795873">
    <property type="protein sequence ID" value="EJT98460.1"/>
    <property type="molecule type" value="Genomic_DNA"/>
</dbReference>
<name>M5FPD4_DACPD</name>
<evidence type="ECO:0000313" key="2">
    <source>
        <dbReference type="EMBL" id="EJT98460.1"/>
    </source>
</evidence>
<dbReference type="InterPro" id="IPR013955">
    <property type="entry name" value="Rep_factor-A_C"/>
</dbReference>
<dbReference type="OrthoDB" id="10045553at2759"/>
<dbReference type="RefSeq" id="XP_040625358.1">
    <property type="nucleotide sequence ID" value="XM_040769142.1"/>
</dbReference>
<dbReference type="Gene3D" id="2.40.50.140">
    <property type="entry name" value="Nucleic acid-binding proteins"/>
    <property type="match status" value="2"/>
</dbReference>
<dbReference type="HOGENOM" id="CLU_885734_0_0_1"/>
<dbReference type="InterPro" id="IPR012340">
    <property type="entry name" value="NA-bd_OB-fold"/>
</dbReference>
<organism evidence="2 3">
    <name type="scientific">Dacryopinax primogenitus (strain DJM 731)</name>
    <name type="common">Brown rot fungus</name>
    <dbReference type="NCBI Taxonomy" id="1858805"/>
    <lineage>
        <taxon>Eukaryota</taxon>
        <taxon>Fungi</taxon>
        <taxon>Dikarya</taxon>
        <taxon>Basidiomycota</taxon>
        <taxon>Agaricomycotina</taxon>
        <taxon>Dacrymycetes</taxon>
        <taxon>Dacrymycetales</taxon>
        <taxon>Dacrymycetaceae</taxon>
        <taxon>Dacryopinax</taxon>
    </lineage>
</organism>
<evidence type="ECO:0000259" key="1">
    <source>
        <dbReference type="Pfam" id="PF08646"/>
    </source>
</evidence>
<keyword evidence="3" id="KW-1185">Reference proteome</keyword>
<protein>
    <recommendedName>
        <fullName evidence="1">Replication factor A C-terminal domain-containing protein</fullName>
    </recommendedName>
</protein>
<feature type="domain" description="Replication factor A C-terminal" evidence="1">
    <location>
        <begin position="186"/>
        <end position="300"/>
    </location>
</feature>
<gene>
    <name evidence="2" type="ORF">DACRYDRAFT_110902</name>
</gene>